<feature type="compositionally biased region" description="Polar residues" evidence="1">
    <location>
        <begin position="198"/>
        <end position="207"/>
    </location>
</feature>
<feature type="compositionally biased region" description="Polar residues" evidence="1">
    <location>
        <begin position="37"/>
        <end position="59"/>
    </location>
</feature>
<dbReference type="AlphaFoldDB" id="A0A9P5LIG9"/>
<protein>
    <submittedName>
        <fullName evidence="2">Uncharacterized protein</fullName>
    </submittedName>
</protein>
<proteinExistence type="predicted"/>
<evidence type="ECO:0000313" key="2">
    <source>
        <dbReference type="EMBL" id="KAF7551673.1"/>
    </source>
</evidence>
<feature type="compositionally biased region" description="Basic and acidic residues" evidence="1">
    <location>
        <begin position="521"/>
        <end position="535"/>
    </location>
</feature>
<feature type="compositionally biased region" description="Low complexity" evidence="1">
    <location>
        <begin position="390"/>
        <end position="403"/>
    </location>
</feature>
<name>A0A9P5LIG9_9HYPO</name>
<feature type="region of interest" description="Disordered" evidence="1">
    <location>
        <begin position="169"/>
        <end position="339"/>
    </location>
</feature>
<feature type="compositionally biased region" description="Polar residues" evidence="1">
    <location>
        <begin position="436"/>
        <end position="478"/>
    </location>
</feature>
<evidence type="ECO:0000313" key="3">
    <source>
        <dbReference type="Proteomes" id="UP000722485"/>
    </source>
</evidence>
<comment type="caution">
    <text evidence="2">The sequence shown here is derived from an EMBL/GenBank/DDBJ whole genome shotgun (WGS) entry which is preliminary data.</text>
</comment>
<gene>
    <name evidence="2" type="ORF">G7Z17_g4816</name>
</gene>
<sequence>MDSLDGMLMVPPDRGQILGRAVWKTRYIVVGRRITSGQQGNSSPSYSQLVTSSRNNSLTPKPIAKTPTDECCLFLYKHKEDTEPNQQWPISCITDCQVQMIAHRKQGPVLPTLVITMSDKERKRRSSRAAGLISSNKETSANMLWFRTPPDDHHPSLHEWARFILSKKSPMSPESPMSPQFTNPFAPRSRDQPDYFSRPTSGNQPGRSDTRALQHKSSANTQSTGPRERPLTFSSESPSLRSKRSDVSSPSSANYPIQQMYPIPGQHYTTVLPTDLPSDLPSPVGTTGEYQGEFIEGWTAAQGRSSTMSSPIRGRDSISSQTPQPSITATDSSSPPAPRETILDRAFQLRCIPGSEQEVPGEEKLSSLARFEALMREADQRRKQREAAERAQQMAIRSAFEASDSSDDAQDGDSDDSDEGAYGHIPERRGPALIPPTTQRALQFITSRHESAQPQSSVRPPTSRTPINTRVSSGTVANQPPPMRPHTANAKSHPSPAQRIQSTPKLAAAMANIDMSASGKASEEGTPRPSADKRVSTTSAKRLSFTEFTKRLSSTSSLLLVQTNASGSSRGSSEIDVQPSSIPRGTLNPRGTGAPPRDRDENDRRCGWRNSVGVISSEGGFL</sequence>
<feature type="compositionally biased region" description="Basic and acidic residues" evidence="1">
    <location>
        <begin position="379"/>
        <end position="389"/>
    </location>
</feature>
<feature type="compositionally biased region" description="Low complexity" evidence="1">
    <location>
        <begin position="169"/>
        <end position="179"/>
    </location>
</feature>
<accession>A0A9P5LIG9</accession>
<dbReference type="Proteomes" id="UP000722485">
    <property type="component" value="Unassembled WGS sequence"/>
</dbReference>
<evidence type="ECO:0000256" key="1">
    <source>
        <dbReference type="SAM" id="MobiDB-lite"/>
    </source>
</evidence>
<keyword evidence="3" id="KW-1185">Reference proteome</keyword>
<dbReference type="OrthoDB" id="5379885at2759"/>
<reference evidence="2" key="1">
    <citation type="submission" date="2020-03" db="EMBL/GenBank/DDBJ databases">
        <title>Draft Genome Sequence of Cylindrodendrum hubeiense.</title>
        <authorList>
            <person name="Buettner E."/>
            <person name="Kellner H."/>
        </authorList>
    </citation>
    <scope>NUCLEOTIDE SEQUENCE</scope>
    <source>
        <strain evidence="2">IHI 201604</strain>
    </source>
</reference>
<feature type="region of interest" description="Disordered" evidence="1">
    <location>
        <begin position="563"/>
        <end position="610"/>
    </location>
</feature>
<feature type="compositionally biased region" description="Low complexity" evidence="1">
    <location>
        <begin position="269"/>
        <end position="284"/>
    </location>
</feature>
<feature type="region of interest" description="Disordered" evidence="1">
    <location>
        <begin position="516"/>
        <end position="539"/>
    </location>
</feature>
<feature type="region of interest" description="Disordered" evidence="1">
    <location>
        <begin position="379"/>
        <end position="502"/>
    </location>
</feature>
<feature type="region of interest" description="Disordered" evidence="1">
    <location>
        <begin position="37"/>
        <end position="62"/>
    </location>
</feature>
<feature type="compositionally biased region" description="Polar residues" evidence="1">
    <location>
        <begin position="317"/>
        <end position="334"/>
    </location>
</feature>
<feature type="compositionally biased region" description="Polar residues" evidence="1">
    <location>
        <begin position="215"/>
        <end position="225"/>
    </location>
</feature>
<feature type="compositionally biased region" description="Basic and acidic residues" evidence="1">
    <location>
        <begin position="596"/>
        <end position="606"/>
    </location>
</feature>
<dbReference type="EMBL" id="JAANBB010000073">
    <property type="protein sequence ID" value="KAF7551673.1"/>
    <property type="molecule type" value="Genomic_DNA"/>
</dbReference>
<organism evidence="2 3">
    <name type="scientific">Cylindrodendrum hubeiense</name>
    <dbReference type="NCBI Taxonomy" id="595255"/>
    <lineage>
        <taxon>Eukaryota</taxon>
        <taxon>Fungi</taxon>
        <taxon>Dikarya</taxon>
        <taxon>Ascomycota</taxon>
        <taxon>Pezizomycotina</taxon>
        <taxon>Sordariomycetes</taxon>
        <taxon>Hypocreomycetidae</taxon>
        <taxon>Hypocreales</taxon>
        <taxon>Nectriaceae</taxon>
        <taxon>Cylindrodendrum</taxon>
    </lineage>
</organism>
<feature type="compositionally biased region" description="Polar residues" evidence="1">
    <location>
        <begin position="563"/>
        <end position="572"/>
    </location>
</feature>
<feature type="compositionally biased region" description="Acidic residues" evidence="1">
    <location>
        <begin position="404"/>
        <end position="419"/>
    </location>
</feature>